<dbReference type="InterPro" id="IPR006643">
    <property type="entry name" value="Zasp-like_motif"/>
</dbReference>
<evidence type="ECO:0000259" key="2">
    <source>
        <dbReference type="SMART" id="SM00735"/>
    </source>
</evidence>
<dbReference type="AlphaFoldDB" id="A0A6M2DPN6"/>
<feature type="region of interest" description="Disordered" evidence="1">
    <location>
        <begin position="67"/>
        <end position="97"/>
    </location>
</feature>
<feature type="region of interest" description="Disordered" evidence="1">
    <location>
        <begin position="375"/>
        <end position="397"/>
    </location>
</feature>
<dbReference type="InterPro" id="IPR031847">
    <property type="entry name" value="PDLI1-4/Zasp-like_mid"/>
</dbReference>
<organism evidence="3">
    <name type="scientific">Xenopsylla cheopis</name>
    <name type="common">Oriental rat flea</name>
    <name type="synonym">Pulex cheopis</name>
    <dbReference type="NCBI Taxonomy" id="163159"/>
    <lineage>
        <taxon>Eukaryota</taxon>
        <taxon>Metazoa</taxon>
        <taxon>Ecdysozoa</taxon>
        <taxon>Arthropoda</taxon>
        <taxon>Hexapoda</taxon>
        <taxon>Insecta</taxon>
        <taxon>Pterygota</taxon>
        <taxon>Neoptera</taxon>
        <taxon>Endopterygota</taxon>
        <taxon>Siphonaptera</taxon>
        <taxon>Pulicidae</taxon>
        <taxon>Xenopsyllinae</taxon>
        <taxon>Xenopsylla</taxon>
    </lineage>
</organism>
<feature type="region of interest" description="Disordered" evidence="1">
    <location>
        <begin position="250"/>
        <end position="273"/>
    </location>
</feature>
<evidence type="ECO:0000313" key="3">
    <source>
        <dbReference type="EMBL" id="NOV48163.1"/>
    </source>
</evidence>
<sequence length="397" mass="43141">MATYPKLVNKQFNSPIKLYSPQNVQETLNKQSQILANGAVGIDFMHNKNVDKPGNLANSAVLRMLEEEEERQRKGQPPSLKRVAWPPPAEPDHQSGTPILEQEPVFAQGGPQYHTTTSPNPVSRAGQNDYRPQVQAPSAQPGSKSPVRPAPLKPFQPQSPCPGAVSSPILSHPSPVLRQQSQGAASPGVRNQSPRPFSPAAAVVTPTRVGKPISPRGWAPVQPPVFTTKPNQQLYQAPQPNQVTVPVQAQTQPSNYPTSPHQQQQQQQYQPQPTQAFRPVVAPVQPPPPSTITLRQEVPVSQEPNPVFASQPATATLQGGANMRGDQKWPPAEVKAAVAAENEARMQLAKGPACRPRKVKKDYSQFFAQHALNSTYPGYRAPPGTQHYEDNSGMSSL</sequence>
<feature type="compositionally biased region" description="Polar residues" evidence="1">
    <location>
        <begin position="177"/>
        <end position="195"/>
    </location>
</feature>
<dbReference type="SMART" id="SM00735">
    <property type="entry name" value="ZM"/>
    <property type="match status" value="1"/>
</dbReference>
<name>A0A6M2DPN6_XENCH</name>
<evidence type="ECO:0000256" key="1">
    <source>
        <dbReference type="SAM" id="MobiDB-lite"/>
    </source>
</evidence>
<accession>A0A6M2DPN6</accession>
<feature type="domain" description="Zasp-like motif" evidence="2">
    <location>
        <begin position="6"/>
        <end position="31"/>
    </location>
</feature>
<dbReference type="Pfam" id="PF15936">
    <property type="entry name" value="DUF4749"/>
    <property type="match status" value="1"/>
</dbReference>
<feature type="region of interest" description="Disordered" evidence="1">
    <location>
        <begin position="109"/>
        <end position="227"/>
    </location>
</feature>
<feature type="compositionally biased region" description="Pro residues" evidence="1">
    <location>
        <begin position="148"/>
        <end position="160"/>
    </location>
</feature>
<protein>
    <submittedName>
        <fullName evidence="3">Putative vegetative cell wall protein gp1</fullName>
    </submittedName>
</protein>
<dbReference type="EMBL" id="GIIL01004437">
    <property type="protein sequence ID" value="NOV48163.1"/>
    <property type="molecule type" value="Transcribed_RNA"/>
</dbReference>
<proteinExistence type="predicted"/>
<feature type="compositionally biased region" description="Low complexity" evidence="1">
    <location>
        <begin position="262"/>
        <end position="273"/>
    </location>
</feature>
<reference evidence="3" key="1">
    <citation type="submission" date="2020-03" db="EMBL/GenBank/DDBJ databases">
        <title>Transcriptomic Profiling of the Digestive Tract of the Rat Flea, Xenopsylla cheopis, Following Blood Feeding and Infection with Yersinia pestis.</title>
        <authorList>
            <person name="Bland D.M."/>
            <person name="Martens C.A."/>
            <person name="Virtaneva K."/>
            <person name="Kanakabandi K."/>
            <person name="Long D."/>
            <person name="Rosenke R."/>
            <person name="Saturday G.A."/>
            <person name="Hoyt F.H."/>
            <person name="Bruno D.P."/>
            <person name="Ribeiro J.M.C."/>
            <person name="Hinnebusch J."/>
        </authorList>
    </citation>
    <scope>NUCLEOTIDE SEQUENCE</scope>
</reference>